<dbReference type="Pfam" id="PF13244">
    <property type="entry name" value="MbhD"/>
    <property type="match status" value="1"/>
</dbReference>
<feature type="transmembrane region" description="Helical" evidence="10">
    <location>
        <begin position="689"/>
        <end position="709"/>
    </location>
</feature>
<dbReference type="Pfam" id="PF20501">
    <property type="entry name" value="MbhE"/>
    <property type="match status" value="1"/>
</dbReference>
<reference evidence="15 16" key="1">
    <citation type="journal article" date="2016" name="Front. Microbiol.">
        <title>Genomic Resource of Rice Seed Associated Bacteria.</title>
        <authorList>
            <person name="Midha S."/>
            <person name="Bansal K."/>
            <person name="Sharma S."/>
            <person name="Kumar N."/>
            <person name="Patil P.P."/>
            <person name="Chaudhry V."/>
            <person name="Patil P.B."/>
        </authorList>
    </citation>
    <scope>NUCLEOTIDE SEQUENCE [LARGE SCALE GENOMIC DNA]</scope>
    <source>
        <strain evidence="15 16">NS226</strain>
    </source>
</reference>
<feature type="transmembrane region" description="Helical" evidence="10">
    <location>
        <begin position="412"/>
        <end position="434"/>
    </location>
</feature>
<dbReference type="InterPro" id="IPR001516">
    <property type="entry name" value="Proton_antipo_N"/>
</dbReference>
<evidence type="ECO:0000259" key="13">
    <source>
        <dbReference type="Pfam" id="PF13244"/>
    </source>
</evidence>
<feature type="domain" description="NADH-Ubiquinone oxidoreductase (complex I) chain 5 N-terminal" evidence="12">
    <location>
        <begin position="69"/>
        <end position="116"/>
    </location>
</feature>
<dbReference type="PRINTS" id="PR01435">
    <property type="entry name" value="NPOXDRDTASE5"/>
</dbReference>
<dbReference type="GO" id="GO:0015297">
    <property type="term" value="F:antiporter activity"/>
    <property type="evidence" value="ECO:0007669"/>
    <property type="project" value="UniProtKB-KW"/>
</dbReference>
<feature type="domain" description="NADH:quinone oxidoreductase/Mrp antiporter transmembrane" evidence="11">
    <location>
        <begin position="132"/>
        <end position="409"/>
    </location>
</feature>
<evidence type="ECO:0000259" key="14">
    <source>
        <dbReference type="Pfam" id="PF20501"/>
    </source>
</evidence>
<dbReference type="Pfam" id="PF00361">
    <property type="entry name" value="Proton_antipo_M"/>
    <property type="match status" value="1"/>
</dbReference>
<dbReference type="AlphaFoldDB" id="A0A175RG79"/>
<feature type="transmembrane region" description="Helical" evidence="10">
    <location>
        <begin position="30"/>
        <end position="50"/>
    </location>
</feature>
<feature type="transmembrane region" description="Helical" evidence="10">
    <location>
        <begin position="492"/>
        <end position="522"/>
    </location>
</feature>
<name>A0A175RG79_9HYPH</name>
<keyword evidence="2" id="KW-0813">Transport</keyword>
<feature type="transmembrane region" description="Helical" evidence="10">
    <location>
        <begin position="373"/>
        <end position="392"/>
    </location>
</feature>
<comment type="caution">
    <text evidence="15">The sequence shown here is derived from an EMBL/GenBank/DDBJ whole genome shotgun (WGS) entry which is preliminary data.</text>
</comment>
<dbReference type="GO" id="GO:0006811">
    <property type="term" value="P:monoatomic ion transport"/>
    <property type="evidence" value="ECO:0007669"/>
    <property type="project" value="UniProtKB-KW"/>
</dbReference>
<evidence type="ECO:0000313" key="15">
    <source>
        <dbReference type="EMBL" id="KTQ98459.1"/>
    </source>
</evidence>
<keyword evidence="4" id="KW-1003">Cell membrane</keyword>
<dbReference type="PRINTS" id="PR01434">
    <property type="entry name" value="NADHDHGNASE5"/>
</dbReference>
<evidence type="ECO:0000256" key="8">
    <source>
        <dbReference type="ARBA" id="ARBA00023136"/>
    </source>
</evidence>
<dbReference type="InterPro" id="IPR050616">
    <property type="entry name" value="CPA3_Na-H_Antiporter_A"/>
</dbReference>
<dbReference type="GO" id="GO:0005886">
    <property type="term" value="C:plasma membrane"/>
    <property type="evidence" value="ECO:0007669"/>
    <property type="project" value="UniProtKB-SubCell"/>
</dbReference>
<organism evidence="15 16">
    <name type="scientific">Aureimonas ureilytica</name>
    <dbReference type="NCBI Taxonomy" id="401562"/>
    <lineage>
        <taxon>Bacteria</taxon>
        <taxon>Pseudomonadati</taxon>
        <taxon>Pseudomonadota</taxon>
        <taxon>Alphaproteobacteria</taxon>
        <taxon>Hyphomicrobiales</taxon>
        <taxon>Aurantimonadaceae</taxon>
        <taxon>Aureimonas</taxon>
    </lineage>
</organism>
<evidence type="ECO:0000256" key="5">
    <source>
        <dbReference type="ARBA" id="ARBA00022692"/>
    </source>
</evidence>
<feature type="transmembrane region" description="Helical" evidence="10">
    <location>
        <begin position="115"/>
        <end position="132"/>
    </location>
</feature>
<feature type="transmembrane region" description="Helical" evidence="10">
    <location>
        <begin position="571"/>
        <end position="591"/>
    </location>
</feature>
<comment type="subcellular location">
    <subcellularLocation>
        <location evidence="1">Cell membrane</location>
        <topology evidence="1">Multi-pass membrane protein</topology>
    </subcellularLocation>
    <subcellularLocation>
        <location evidence="9">Membrane</location>
        <topology evidence="9">Multi-pass membrane protein</topology>
    </subcellularLocation>
</comment>
<evidence type="ECO:0000256" key="2">
    <source>
        <dbReference type="ARBA" id="ARBA00022448"/>
    </source>
</evidence>
<dbReference type="eggNOG" id="COG2111">
    <property type="taxonomic scope" value="Bacteria"/>
</dbReference>
<evidence type="ECO:0000256" key="6">
    <source>
        <dbReference type="ARBA" id="ARBA00022989"/>
    </source>
</evidence>
<feature type="domain" description="MrpA C-terminal/MbhE" evidence="14">
    <location>
        <begin position="691"/>
        <end position="767"/>
    </location>
</feature>
<feature type="transmembrane region" description="Helical" evidence="10">
    <location>
        <begin position="208"/>
        <end position="225"/>
    </location>
</feature>
<dbReference type="PANTHER" id="PTHR43373">
    <property type="entry name" value="NA(+)/H(+) ANTIPORTER SUBUNIT"/>
    <property type="match status" value="1"/>
</dbReference>
<evidence type="ECO:0000256" key="1">
    <source>
        <dbReference type="ARBA" id="ARBA00004651"/>
    </source>
</evidence>
<feature type="transmembrane region" description="Helical" evidence="10">
    <location>
        <begin position="454"/>
        <end position="472"/>
    </location>
</feature>
<evidence type="ECO:0000259" key="11">
    <source>
        <dbReference type="Pfam" id="PF00361"/>
    </source>
</evidence>
<dbReference type="PATRIC" id="fig|401562.3.peg.2548"/>
<dbReference type="InterPro" id="IPR046806">
    <property type="entry name" value="MrpA_C/MbhE"/>
</dbReference>
<feature type="transmembrane region" description="Helical" evidence="10">
    <location>
        <begin position="631"/>
        <end position="649"/>
    </location>
</feature>
<dbReference type="Gene3D" id="1.20.120.1200">
    <property type="entry name" value="NADH-ubiquinone/plastoquinone oxidoreductase chain 6, subunit NuoJ"/>
    <property type="match status" value="1"/>
</dbReference>
<dbReference type="OrthoDB" id="9811798at2"/>
<protein>
    <submittedName>
        <fullName evidence="15">Monovalent cation/H+ antiporter subunit A</fullName>
    </submittedName>
</protein>
<dbReference type="PANTHER" id="PTHR43373:SF1">
    <property type="entry name" value="NA(+)_H(+) ANTIPORTER SUBUNIT A"/>
    <property type="match status" value="1"/>
</dbReference>
<sequence>MTSLSSGLLYLVLALPFLGAAIAPLSLIAFGRLGSLILACFPVAALAILFQQSAQVQERVPILFGFDWIPSFGVRFAFRLDGLSFGFAFLILAIGALVVLYSGGYMPKGSKRGRFFAYILMFMGAMLGLVLSDDLITLFVFWELTSITSFLLIGFNFEKEAARRGAMQALVITGGGGLALLAGLLLIRESTGLTSLSALLEQPDAVKALSIYGPALVLILLGAFTKSAQMPFHVWLPNAMEAPTPVSSYLHSATMVKAGIYLLMRLFPVMGGTPAWETILPIFGGVTLVIAALLAIRQSDIKLMLAYTTVASLGLLVMLIGIGSELAIEAAVLYLFAHSLAKACLFMVAGSIDHSAGTRDIRALGGLARKMPMTFAAAILGAAAMGGLPPLFGFLAKEEVYAATATADLTGVLTTAAAVAGNALMFAVALIVAIKPFAGTMPSGLRKAHESTPLIWFGPVVLGIVGLLAAIFSQTTHQFISNPMSPPALDGAVAVDIALGFHWGPALILSIITVVVGIALFWRATRMRSLVADLLSRIGWGPDKGFDQLMRALVIGAFHVTTKLQPGRLDVYMKVTFAVIVATLWATMLATSSLPAWPAMPDLYFYEWGVIALVVLGAVVVVLANNRLTAIVSLGIQGLAVALLFMLLGAPDLSFTQFMVEILSVAILALVMTRLRLMPADRRPWRDVVPELVLSIAGGVGFALFLLHITQRPFDASVSEFFTRYSYVIAHGRNIVNVILVDFRGVDTMGEIAVVLTTGAAILALVRIRVVKSDPRYSRRRRRKAGELQP</sequence>
<evidence type="ECO:0000259" key="12">
    <source>
        <dbReference type="Pfam" id="PF00662"/>
    </source>
</evidence>
<feature type="transmembrane region" description="Helical" evidence="10">
    <location>
        <begin position="169"/>
        <end position="188"/>
    </location>
</feature>
<evidence type="ECO:0000256" key="10">
    <source>
        <dbReference type="SAM" id="Phobius"/>
    </source>
</evidence>
<keyword evidence="3" id="KW-0050">Antiport</keyword>
<feature type="transmembrane region" description="Helical" evidence="10">
    <location>
        <begin position="752"/>
        <end position="771"/>
    </location>
</feature>
<dbReference type="EMBL" id="LDPZ01000003">
    <property type="protein sequence ID" value="KTQ98459.1"/>
    <property type="molecule type" value="Genomic_DNA"/>
</dbReference>
<keyword evidence="5 9" id="KW-0812">Transmembrane</keyword>
<keyword evidence="7" id="KW-0406">Ion transport</keyword>
<dbReference type="Pfam" id="PF00662">
    <property type="entry name" value="Proton_antipo_N"/>
    <property type="match status" value="1"/>
</dbReference>
<dbReference type="NCBIfam" id="NF009287">
    <property type="entry name" value="PRK12647.1"/>
    <property type="match status" value="1"/>
</dbReference>
<dbReference type="InterPro" id="IPR042106">
    <property type="entry name" value="Nuo/plastoQ_OxRdtase_6_NuoJ"/>
</dbReference>
<dbReference type="Proteomes" id="UP000078272">
    <property type="component" value="Unassembled WGS sequence"/>
</dbReference>
<evidence type="ECO:0000256" key="3">
    <source>
        <dbReference type="ARBA" id="ARBA00022449"/>
    </source>
</evidence>
<proteinExistence type="predicted"/>
<gene>
    <name evidence="15" type="ORF">NS226_00985</name>
</gene>
<evidence type="ECO:0000256" key="4">
    <source>
        <dbReference type="ARBA" id="ARBA00022475"/>
    </source>
</evidence>
<dbReference type="eggNOG" id="COG1009">
    <property type="taxonomic scope" value="Bacteria"/>
</dbReference>
<keyword evidence="6 10" id="KW-1133">Transmembrane helix</keyword>
<keyword evidence="8 10" id="KW-0472">Membrane</keyword>
<evidence type="ECO:0000313" key="16">
    <source>
        <dbReference type="Proteomes" id="UP000078272"/>
    </source>
</evidence>
<dbReference type="RefSeq" id="WP_058633395.1">
    <property type="nucleotide sequence ID" value="NZ_LDPZ01000003.1"/>
</dbReference>
<feature type="transmembrane region" description="Helical" evidence="10">
    <location>
        <begin position="603"/>
        <end position="624"/>
    </location>
</feature>
<feature type="transmembrane region" description="Helical" evidence="10">
    <location>
        <begin position="84"/>
        <end position="103"/>
    </location>
</feature>
<feature type="transmembrane region" description="Helical" evidence="10">
    <location>
        <begin position="303"/>
        <end position="324"/>
    </location>
</feature>
<feature type="transmembrane region" description="Helical" evidence="10">
    <location>
        <begin position="279"/>
        <end position="296"/>
    </location>
</feature>
<feature type="transmembrane region" description="Helical" evidence="10">
    <location>
        <begin position="655"/>
        <end position="677"/>
    </location>
</feature>
<dbReference type="InterPro" id="IPR025383">
    <property type="entry name" value="MrpA_C/MbhD"/>
</dbReference>
<evidence type="ECO:0000256" key="9">
    <source>
        <dbReference type="RuleBase" id="RU000320"/>
    </source>
</evidence>
<dbReference type="STRING" id="401562.NS365_10685"/>
<feature type="transmembrane region" description="Helical" evidence="10">
    <location>
        <begin position="138"/>
        <end position="157"/>
    </location>
</feature>
<accession>A0A175RG79</accession>
<feature type="domain" description="MrpA C-terminal/MbhD" evidence="13">
    <location>
        <begin position="612"/>
        <end position="676"/>
    </location>
</feature>
<feature type="transmembrane region" description="Helical" evidence="10">
    <location>
        <begin position="330"/>
        <end position="352"/>
    </location>
</feature>
<evidence type="ECO:0000256" key="7">
    <source>
        <dbReference type="ARBA" id="ARBA00023065"/>
    </source>
</evidence>
<dbReference type="InterPro" id="IPR001750">
    <property type="entry name" value="ND/Mrp_TM"/>
</dbReference>